<name>A0A7H0ISL6_9ACTN</name>
<gene>
    <name evidence="3" type="ORF">IAG44_15300</name>
</gene>
<evidence type="ECO:0000259" key="2">
    <source>
        <dbReference type="Pfam" id="PF13471"/>
    </source>
</evidence>
<proteinExistence type="predicted"/>
<sequence>MGGDVEAVVAQTVERLTQAGLLTDAESGSPVLPPPMPPATSPAEPCTRPGRLVRVLAAPALVLALALMRLPLRARMRLLGLLHRLPPAPPAVAAEAVAAVSAVRPPWWPGRIACMEVSLAAVLTMALRGRRAHWVIGARRLPNEAHAWVWTPAGALGLSGRDADDPRRPWTAVAAAPPIPPQDERN</sequence>
<feature type="compositionally biased region" description="Pro residues" evidence="1">
    <location>
        <begin position="31"/>
        <end position="40"/>
    </location>
</feature>
<feature type="compositionally biased region" description="Pro residues" evidence="1">
    <location>
        <begin position="177"/>
        <end position="186"/>
    </location>
</feature>
<organism evidence="3 4">
    <name type="scientific">Streptomyces roseirectus</name>
    <dbReference type="NCBI Taxonomy" id="2768066"/>
    <lineage>
        <taxon>Bacteria</taxon>
        <taxon>Bacillati</taxon>
        <taxon>Actinomycetota</taxon>
        <taxon>Actinomycetes</taxon>
        <taxon>Kitasatosporales</taxon>
        <taxon>Streptomycetaceae</taxon>
        <taxon>Streptomyces</taxon>
    </lineage>
</organism>
<dbReference type="EMBL" id="CP060828">
    <property type="protein sequence ID" value="QNP75782.1"/>
    <property type="molecule type" value="Genomic_DNA"/>
</dbReference>
<evidence type="ECO:0000313" key="4">
    <source>
        <dbReference type="Proteomes" id="UP000516052"/>
    </source>
</evidence>
<accession>A0A7H0ISL6</accession>
<dbReference type="Proteomes" id="UP000516052">
    <property type="component" value="Chromosome"/>
</dbReference>
<dbReference type="InterPro" id="IPR053521">
    <property type="entry name" value="McjB-like"/>
</dbReference>
<feature type="region of interest" description="Disordered" evidence="1">
    <location>
        <begin position="160"/>
        <end position="186"/>
    </location>
</feature>
<dbReference type="NCBIfam" id="NF033537">
    <property type="entry name" value="lasso_biosyn_B2"/>
    <property type="match status" value="1"/>
</dbReference>
<feature type="region of interest" description="Disordered" evidence="1">
    <location>
        <begin position="24"/>
        <end position="45"/>
    </location>
</feature>
<dbReference type="KEGG" id="sroi:IAG44_15300"/>
<dbReference type="Pfam" id="PF13471">
    <property type="entry name" value="Transglut_core3"/>
    <property type="match status" value="1"/>
</dbReference>
<evidence type="ECO:0000256" key="1">
    <source>
        <dbReference type="SAM" id="MobiDB-lite"/>
    </source>
</evidence>
<reference evidence="3 4" key="1">
    <citation type="submission" date="2020-08" db="EMBL/GenBank/DDBJ databases">
        <title>A novel species.</title>
        <authorList>
            <person name="Gao J."/>
        </authorList>
    </citation>
    <scope>NUCLEOTIDE SEQUENCE [LARGE SCALE GENOMIC DNA]</scope>
    <source>
        <strain evidence="3 4">CRXT-G-22</strain>
    </source>
</reference>
<keyword evidence="4" id="KW-1185">Reference proteome</keyword>
<protein>
    <submittedName>
        <fullName evidence="3">Lasso peptide biosynthesis B2 protein</fullName>
    </submittedName>
</protein>
<feature type="domain" description="Microcin J25-processing protein McjB C-terminal" evidence="2">
    <location>
        <begin position="63"/>
        <end position="149"/>
    </location>
</feature>
<dbReference type="InterPro" id="IPR032708">
    <property type="entry name" value="McjB_C"/>
</dbReference>
<dbReference type="AlphaFoldDB" id="A0A7H0ISL6"/>
<evidence type="ECO:0000313" key="3">
    <source>
        <dbReference type="EMBL" id="QNP75782.1"/>
    </source>
</evidence>